<dbReference type="GO" id="GO:0005686">
    <property type="term" value="C:U2 snRNP"/>
    <property type="evidence" value="ECO:0007669"/>
    <property type="project" value="TreeGrafter"/>
</dbReference>
<organism evidence="5 6">
    <name type="scientific">Mortierella hygrophila</name>
    <dbReference type="NCBI Taxonomy" id="979708"/>
    <lineage>
        <taxon>Eukaryota</taxon>
        <taxon>Fungi</taxon>
        <taxon>Fungi incertae sedis</taxon>
        <taxon>Mucoromycota</taxon>
        <taxon>Mortierellomycotina</taxon>
        <taxon>Mortierellomycetes</taxon>
        <taxon>Mortierellales</taxon>
        <taxon>Mortierellaceae</taxon>
        <taxon>Mortierella</taxon>
    </lineage>
</organism>
<dbReference type="SMART" id="SM00360">
    <property type="entry name" value="RRM"/>
    <property type="match status" value="1"/>
</dbReference>
<dbReference type="GO" id="GO:0071011">
    <property type="term" value="C:precatalytic spliceosome"/>
    <property type="evidence" value="ECO:0007669"/>
    <property type="project" value="TreeGrafter"/>
</dbReference>
<name>A0A9P6F260_9FUNG</name>
<feature type="domain" description="RRM" evidence="4">
    <location>
        <begin position="35"/>
        <end position="113"/>
    </location>
</feature>
<dbReference type="Pfam" id="PF00076">
    <property type="entry name" value="RRM_1"/>
    <property type="match status" value="1"/>
</dbReference>
<dbReference type="AlphaFoldDB" id="A0A9P6F260"/>
<dbReference type="InterPro" id="IPR012677">
    <property type="entry name" value="Nucleotide-bd_a/b_plait_sf"/>
</dbReference>
<keyword evidence="1 2" id="KW-0694">RNA-binding</keyword>
<proteinExistence type="predicted"/>
<dbReference type="InterPro" id="IPR035979">
    <property type="entry name" value="RBD_domain_sf"/>
</dbReference>
<dbReference type="InterPro" id="IPR000504">
    <property type="entry name" value="RRM_dom"/>
</dbReference>
<dbReference type="InterPro" id="IPR045844">
    <property type="entry name" value="RRM_Ist3-like"/>
</dbReference>
<feature type="compositionally biased region" description="Basic residues" evidence="3">
    <location>
        <begin position="201"/>
        <end position="212"/>
    </location>
</feature>
<dbReference type="PANTHER" id="PTHR45880:SF1">
    <property type="entry name" value="RNA-BINDING MOTIF PROTEIN, X-LINKED 2"/>
    <property type="match status" value="1"/>
</dbReference>
<feature type="compositionally biased region" description="Basic and acidic residues" evidence="3">
    <location>
        <begin position="249"/>
        <end position="277"/>
    </location>
</feature>
<feature type="compositionally biased region" description="Basic and acidic residues" evidence="3">
    <location>
        <begin position="188"/>
        <end position="200"/>
    </location>
</feature>
<comment type="caution">
    <text evidence="5">The sequence shown here is derived from an EMBL/GenBank/DDBJ whole genome shotgun (WGS) entry which is preliminary data.</text>
</comment>
<accession>A0A9P6F260</accession>
<evidence type="ECO:0000256" key="2">
    <source>
        <dbReference type="PROSITE-ProRule" id="PRU00176"/>
    </source>
</evidence>
<feature type="region of interest" description="Disordered" evidence="3">
    <location>
        <begin position="121"/>
        <end position="294"/>
    </location>
</feature>
<protein>
    <recommendedName>
        <fullName evidence="4">RRM domain-containing protein</fullName>
    </recommendedName>
</protein>
<reference evidence="5" key="1">
    <citation type="journal article" date="2020" name="Fungal Divers.">
        <title>Resolving the Mortierellaceae phylogeny through synthesis of multi-gene phylogenetics and phylogenomics.</title>
        <authorList>
            <person name="Vandepol N."/>
            <person name="Liber J."/>
            <person name="Desiro A."/>
            <person name="Na H."/>
            <person name="Kennedy M."/>
            <person name="Barry K."/>
            <person name="Grigoriev I.V."/>
            <person name="Miller A.N."/>
            <person name="O'Donnell K."/>
            <person name="Stajich J.E."/>
            <person name="Bonito G."/>
        </authorList>
    </citation>
    <scope>NUCLEOTIDE SEQUENCE</scope>
    <source>
        <strain evidence="5">NRRL 2591</strain>
    </source>
</reference>
<dbReference type="GO" id="GO:0071013">
    <property type="term" value="C:catalytic step 2 spliceosome"/>
    <property type="evidence" value="ECO:0007669"/>
    <property type="project" value="TreeGrafter"/>
</dbReference>
<dbReference type="PANTHER" id="PTHR45880">
    <property type="entry name" value="RNA-BINDING MOTIF PROTEIN, X-LINKED 2"/>
    <property type="match status" value="1"/>
</dbReference>
<feature type="compositionally biased region" description="Acidic residues" evidence="3">
    <location>
        <begin position="145"/>
        <end position="166"/>
    </location>
</feature>
<dbReference type="PROSITE" id="PS50102">
    <property type="entry name" value="RRM"/>
    <property type="match status" value="1"/>
</dbReference>
<evidence type="ECO:0000256" key="1">
    <source>
        <dbReference type="ARBA" id="ARBA00022884"/>
    </source>
</evidence>
<dbReference type="GO" id="GO:0003723">
    <property type="term" value="F:RNA binding"/>
    <property type="evidence" value="ECO:0007669"/>
    <property type="project" value="UniProtKB-UniRule"/>
</dbReference>
<dbReference type="Gene3D" id="3.30.70.330">
    <property type="match status" value="1"/>
</dbReference>
<feature type="compositionally biased region" description="Basic residues" evidence="3">
    <location>
        <begin position="175"/>
        <end position="187"/>
    </location>
</feature>
<feature type="compositionally biased region" description="Acidic residues" evidence="3">
    <location>
        <begin position="123"/>
        <end position="133"/>
    </location>
</feature>
<evidence type="ECO:0000259" key="4">
    <source>
        <dbReference type="PROSITE" id="PS50102"/>
    </source>
</evidence>
<dbReference type="CDD" id="cd12411">
    <property type="entry name" value="RRM_ist3_like"/>
    <property type="match status" value="1"/>
</dbReference>
<evidence type="ECO:0000313" key="5">
    <source>
        <dbReference type="EMBL" id="KAF9540201.1"/>
    </source>
</evidence>
<keyword evidence="6" id="KW-1185">Reference proteome</keyword>
<dbReference type="SUPFAM" id="SSF54928">
    <property type="entry name" value="RNA-binding domain, RBD"/>
    <property type="match status" value="1"/>
</dbReference>
<gene>
    <name evidence="5" type="ORF">EC957_004560</name>
</gene>
<dbReference type="EMBL" id="JAAAXW010000210">
    <property type="protein sequence ID" value="KAF9540201.1"/>
    <property type="molecule type" value="Genomic_DNA"/>
</dbReference>
<sequence>MNNVKEIQRLNAREATLSTSHSQTGSWHEQYKDSAHVFVGGLPYHLTEGDIICVVSQFGEVAGINLVRDKDTGKSKGYAFLKYVDQRSTILAVDNLNGAQIAGRTIRVDHVQNYKVPKVFDADGNEIEPDEDTVNNAAPKPIQEEASDEDDDSSESEVDDTGIDLDDPMREYILKKRKKDARKAKRKAEKEAGKSESKAEKKARKELKKAAKRDKDSGSGSKKSKSKGSGKDDKESSPSPSTAPTMAVRDGEESRGETMDVDIRKEESADKTRKDSSTRVASTIFFLTPGASQI</sequence>
<evidence type="ECO:0000313" key="6">
    <source>
        <dbReference type="Proteomes" id="UP000723463"/>
    </source>
</evidence>
<dbReference type="InterPro" id="IPR051847">
    <property type="entry name" value="RNA_proc/Spliceosome_comp"/>
</dbReference>
<evidence type="ECO:0000256" key="3">
    <source>
        <dbReference type="SAM" id="MobiDB-lite"/>
    </source>
</evidence>
<dbReference type="GO" id="GO:0000398">
    <property type="term" value="P:mRNA splicing, via spliceosome"/>
    <property type="evidence" value="ECO:0007669"/>
    <property type="project" value="InterPro"/>
</dbReference>
<dbReference type="Proteomes" id="UP000723463">
    <property type="component" value="Unassembled WGS sequence"/>
</dbReference>